<keyword evidence="4 8" id="KW-0863">Zinc-finger</keyword>
<dbReference type="PANTHER" id="PTHR14003">
    <property type="entry name" value="TRANSCRIPTIONAL REPRESSOR PROTEIN YY"/>
    <property type="match status" value="1"/>
</dbReference>
<keyword evidence="3" id="KW-0677">Repeat</keyword>
<feature type="compositionally biased region" description="Low complexity" evidence="9">
    <location>
        <begin position="195"/>
        <end position="205"/>
    </location>
</feature>
<dbReference type="HOGENOM" id="CLU_863473_0_0_1"/>
<comment type="subcellular location">
    <subcellularLocation>
        <location evidence="1">Nucleus</location>
    </subcellularLocation>
</comment>
<dbReference type="EMBL" id="HE978321">
    <property type="protein sequence ID" value="CCK71520.1"/>
    <property type="molecule type" value="Genomic_DNA"/>
</dbReference>
<keyword evidence="12" id="KW-1185">Reference proteome</keyword>
<dbReference type="KEGG" id="kng:KNAG_0H01070"/>
<dbReference type="GO" id="GO:0000978">
    <property type="term" value="F:RNA polymerase II cis-regulatory region sequence-specific DNA binding"/>
    <property type="evidence" value="ECO:0007669"/>
    <property type="project" value="TreeGrafter"/>
</dbReference>
<dbReference type="SUPFAM" id="SSF57667">
    <property type="entry name" value="beta-beta-alpha zinc fingers"/>
    <property type="match status" value="1"/>
</dbReference>
<dbReference type="Pfam" id="PF00096">
    <property type="entry name" value="zf-C2H2"/>
    <property type="match status" value="2"/>
</dbReference>
<dbReference type="GeneID" id="34527252"/>
<dbReference type="STRING" id="1071383.J7R9J0"/>
<reference evidence="11 12" key="1">
    <citation type="journal article" date="2011" name="Proc. Natl. Acad. Sci. U.S.A.">
        <title>Evolutionary erosion of yeast sex chromosomes by mating-type switching accidents.</title>
        <authorList>
            <person name="Gordon J.L."/>
            <person name="Armisen D."/>
            <person name="Proux-Wera E."/>
            <person name="Oheigeartaigh S.S."/>
            <person name="Byrne K.P."/>
            <person name="Wolfe K.H."/>
        </authorList>
    </citation>
    <scope>NUCLEOTIDE SEQUENCE [LARGE SCALE GENOMIC DNA]</scope>
    <source>
        <strain evidence="12">ATCC MYA-139 / BCRC 22969 / CBS 8797 / CCRC 22969 / KCTC 17520 / NBRC 10181 / NCYC 3082</strain>
    </source>
</reference>
<dbReference type="InterPro" id="IPR013087">
    <property type="entry name" value="Znf_C2H2_type"/>
</dbReference>
<dbReference type="Proteomes" id="UP000006310">
    <property type="component" value="Chromosome 8"/>
</dbReference>
<dbReference type="PANTHER" id="PTHR14003:SF20">
    <property type="entry name" value="FINGER DOMAIN PROTEIN, PUTATIVE (AFU_ORTHOLOGUE AFUA_4G10380)-RELATED"/>
    <property type="match status" value="1"/>
</dbReference>
<evidence type="ECO:0000259" key="10">
    <source>
        <dbReference type="PROSITE" id="PS50157"/>
    </source>
</evidence>
<name>J7R9J0_HUIN7</name>
<evidence type="ECO:0000256" key="1">
    <source>
        <dbReference type="ARBA" id="ARBA00004123"/>
    </source>
</evidence>
<dbReference type="OrthoDB" id="6077919at2759"/>
<dbReference type="GO" id="GO:0005634">
    <property type="term" value="C:nucleus"/>
    <property type="evidence" value="ECO:0007669"/>
    <property type="project" value="UniProtKB-SubCell"/>
</dbReference>
<feature type="compositionally biased region" description="Polar residues" evidence="9">
    <location>
        <begin position="180"/>
        <end position="194"/>
    </location>
</feature>
<keyword evidence="7" id="KW-0539">Nucleus</keyword>
<dbReference type="PROSITE" id="PS00028">
    <property type="entry name" value="ZINC_FINGER_C2H2_1"/>
    <property type="match status" value="2"/>
</dbReference>
<dbReference type="FunFam" id="3.30.160.60:FF:000045">
    <property type="entry name" value="ZFP69 zinc finger protein B"/>
    <property type="match status" value="1"/>
</dbReference>
<dbReference type="GO" id="GO:0008270">
    <property type="term" value="F:zinc ion binding"/>
    <property type="evidence" value="ECO:0007669"/>
    <property type="project" value="UniProtKB-KW"/>
</dbReference>
<evidence type="ECO:0000256" key="7">
    <source>
        <dbReference type="ARBA" id="ARBA00023242"/>
    </source>
</evidence>
<evidence type="ECO:0000313" key="12">
    <source>
        <dbReference type="Proteomes" id="UP000006310"/>
    </source>
</evidence>
<gene>
    <name evidence="11" type="primary">KNAG0H01070</name>
    <name evidence="11" type="ordered locus">KNAG_0H01070</name>
</gene>
<feature type="domain" description="C2H2-type" evidence="10">
    <location>
        <begin position="237"/>
        <end position="264"/>
    </location>
</feature>
<dbReference type="eggNOG" id="KOG1721">
    <property type="taxonomic scope" value="Eukaryota"/>
</dbReference>
<dbReference type="SMART" id="SM00355">
    <property type="entry name" value="ZnF_C2H2"/>
    <property type="match status" value="2"/>
</dbReference>
<keyword evidence="2" id="KW-0479">Metal-binding</keyword>
<dbReference type="AlphaFoldDB" id="J7R9J0"/>
<keyword evidence="5" id="KW-0862">Zinc</keyword>
<evidence type="ECO:0000256" key="6">
    <source>
        <dbReference type="ARBA" id="ARBA00023125"/>
    </source>
</evidence>
<keyword evidence="6" id="KW-0238">DNA-binding</keyword>
<dbReference type="InterPro" id="IPR036236">
    <property type="entry name" value="Znf_C2H2_sf"/>
</dbReference>
<reference evidence="12" key="2">
    <citation type="submission" date="2012-08" db="EMBL/GenBank/DDBJ databases">
        <title>Genome sequence of Kazachstania naganishii.</title>
        <authorList>
            <person name="Gordon J.L."/>
            <person name="Armisen D."/>
            <person name="Proux-Wera E."/>
            <person name="OhEigeartaigh S.S."/>
            <person name="Byrne K.P."/>
            <person name="Wolfe K.H."/>
        </authorList>
    </citation>
    <scope>NUCLEOTIDE SEQUENCE [LARGE SCALE GENOMIC DNA]</scope>
    <source>
        <strain evidence="12">ATCC MYA-139 / BCRC 22969 / CBS 8797 / CCRC 22969 / KCTC 17520 / NBRC 10181 / NCYC 3082</strain>
    </source>
</reference>
<evidence type="ECO:0000256" key="8">
    <source>
        <dbReference type="PROSITE-ProRule" id="PRU00042"/>
    </source>
</evidence>
<evidence type="ECO:0000256" key="5">
    <source>
        <dbReference type="ARBA" id="ARBA00022833"/>
    </source>
</evidence>
<dbReference type="GO" id="GO:0005667">
    <property type="term" value="C:transcription regulator complex"/>
    <property type="evidence" value="ECO:0007669"/>
    <property type="project" value="TreeGrafter"/>
</dbReference>
<proteinExistence type="predicted"/>
<dbReference type="GO" id="GO:0000785">
    <property type="term" value="C:chromatin"/>
    <property type="evidence" value="ECO:0007669"/>
    <property type="project" value="TreeGrafter"/>
</dbReference>
<evidence type="ECO:0000256" key="3">
    <source>
        <dbReference type="ARBA" id="ARBA00022737"/>
    </source>
</evidence>
<sequence>MTSQTNFFGPETTEFQIPYFQNEFLQQLNLHHDFQEDGPVLNDFEPVSFEDFTTLTSQPFDSSEHFLTCDDQNSSNYELQPATTDYFSQLFLELNHPHAGEQNFEQEMQVDEYPVLPSSKKFNAVLSKDMNNLRSTQPYDLLKNKCDKSIQRMRPSKRLLHNINIEWANSPVPKLFQDNGLANTTDTDSNQSQCSTPMTPMSSDSSYVTEMTFKTSKQVSQAPTNVIIYQHSKKNRYGCSICGKRFARPSSLNTHLNTHTGDKPYTCPHGSCSKVFNARSNMTRHYKTHFKLSSGVYVLPNGEVTKRKPTIKQLGIPSSKII</sequence>
<organism evidence="11 12">
    <name type="scientific">Huiozyma naganishii (strain ATCC MYA-139 / BCRC 22969 / CBS 8797 / KCTC 17520 / NBRC 10181 / NCYC 3082 / Yp74L-3)</name>
    <name type="common">Yeast</name>
    <name type="synonym">Kazachstania naganishii</name>
    <dbReference type="NCBI Taxonomy" id="1071383"/>
    <lineage>
        <taxon>Eukaryota</taxon>
        <taxon>Fungi</taxon>
        <taxon>Dikarya</taxon>
        <taxon>Ascomycota</taxon>
        <taxon>Saccharomycotina</taxon>
        <taxon>Saccharomycetes</taxon>
        <taxon>Saccharomycetales</taxon>
        <taxon>Saccharomycetaceae</taxon>
        <taxon>Huiozyma</taxon>
    </lineage>
</organism>
<dbReference type="GO" id="GO:0000981">
    <property type="term" value="F:DNA-binding transcription factor activity, RNA polymerase II-specific"/>
    <property type="evidence" value="ECO:0007669"/>
    <property type="project" value="TreeGrafter"/>
</dbReference>
<evidence type="ECO:0000256" key="4">
    <source>
        <dbReference type="ARBA" id="ARBA00022771"/>
    </source>
</evidence>
<evidence type="ECO:0000256" key="2">
    <source>
        <dbReference type="ARBA" id="ARBA00022723"/>
    </source>
</evidence>
<evidence type="ECO:0000313" key="11">
    <source>
        <dbReference type="EMBL" id="CCK71520.1"/>
    </source>
</evidence>
<dbReference type="RefSeq" id="XP_022465765.1">
    <property type="nucleotide sequence ID" value="XM_022609361.1"/>
</dbReference>
<dbReference type="PROSITE" id="PS50157">
    <property type="entry name" value="ZINC_FINGER_C2H2_2"/>
    <property type="match status" value="2"/>
</dbReference>
<feature type="region of interest" description="Disordered" evidence="9">
    <location>
        <begin position="177"/>
        <end position="205"/>
    </location>
</feature>
<protein>
    <recommendedName>
        <fullName evidence="10">C2H2-type domain-containing protein</fullName>
    </recommendedName>
</protein>
<dbReference type="Gene3D" id="3.30.160.60">
    <property type="entry name" value="Classic Zinc Finger"/>
    <property type="match status" value="2"/>
</dbReference>
<feature type="domain" description="C2H2-type" evidence="10">
    <location>
        <begin position="265"/>
        <end position="289"/>
    </location>
</feature>
<accession>J7R9J0</accession>
<evidence type="ECO:0000256" key="9">
    <source>
        <dbReference type="SAM" id="MobiDB-lite"/>
    </source>
</evidence>